<reference evidence="1 2" key="1">
    <citation type="submission" date="2019-01" db="EMBL/GenBank/DDBJ databases">
        <authorList>
            <person name="Sayadi A."/>
        </authorList>
    </citation>
    <scope>NUCLEOTIDE SEQUENCE [LARGE SCALE GENOMIC DNA]</scope>
</reference>
<evidence type="ECO:0000313" key="2">
    <source>
        <dbReference type="Proteomes" id="UP000410492"/>
    </source>
</evidence>
<dbReference type="OrthoDB" id="7765170at2759"/>
<keyword evidence="2" id="KW-1185">Reference proteome</keyword>
<sequence length="249" mass="27798">MRFRTKGNNKDFETIIRDRELCEVNNLHREIVWYTDGSKTEQGTGAGIFGRGTKQSIALGKYASVFQSEDELVRLGSSALYIGAEPALGVPKSTIRHQVGEWMKHQHKEQWNLLPGCVHGKIFIKAPCKKRAETLLSLNRNQLQITTGLLTGHCGVKKHLNKMGPYNGDLNCRLCGRGTESALQVLCECEALAHKSQQLFEKTKLEPMEYSSAPGPVGKLHKLMQGSRLLKWIVDTINDRSNNTIGLKA</sequence>
<organism evidence="1 2">
    <name type="scientific">Callosobruchus maculatus</name>
    <name type="common">Southern cowpea weevil</name>
    <name type="synonym">Pulse bruchid</name>
    <dbReference type="NCBI Taxonomy" id="64391"/>
    <lineage>
        <taxon>Eukaryota</taxon>
        <taxon>Metazoa</taxon>
        <taxon>Ecdysozoa</taxon>
        <taxon>Arthropoda</taxon>
        <taxon>Hexapoda</taxon>
        <taxon>Insecta</taxon>
        <taxon>Pterygota</taxon>
        <taxon>Neoptera</taxon>
        <taxon>Endopterygota</taxon>
        <taxon>Coleoptera</taxon>
        <taxon>Polyphaga</taxon>
        <taxon>Cucujiformia</taxon>
        <taxon>Chrysomeloidea</taxon>
        <taxon>Chrysomelidae</taxon>
        <taxon>Bruchinae</taxon>
        <taxon>Bruchini</taxon>
        <taxon>Callosobruchus</taxon>
    </lineage>
</organism>
<evidence type="ECO:0008006" key="3">
    <source>
        <dbReference type="Google" id="ProtNLM"/>
    </source>
</evidence>
<gene>
    <name evidence="1" type="ORF">CALMAC_LOCUS2696</name>
</gene>
<dbReference type="AlphaFoldDB" id="A0A653BPM8"/>
<accession>A0A653BPM8</accession>
<evidence type="ECO:0000313" key="1">
    <source>
        <dbReference type="EMBL" id="VEN37454.1"/>
    </source>
</evidence>
<name>A0A653BPM8_CALMS</name>
<protein>
    <recommendedName>
        <fullName evidence="3">RNase H type-1 domain-containing protein</fullName>
    </recommendedName>
</protein>
<proteinExistence type="predicted"/>
<dbReference type="Proteomes" id="UP000410492">
    <property type="component" value="Unassembled WGS sequence"/>
</dbReference>
<dbReference type="EMBL" id="CAACVG010003391">
    <property type="protein sequence ID" value="VEN37454.1"/>
    <property type="molecule type" value="Genomic_DNA"/>
</dbReference>